<dbReference type="PANTHER" id="PTHR30160:SF7">
    <property type="entry name" value="ADP-HEPTOSE--LPS HEPTOSYLTRANSFERASE 2"/>
    <property type="match status" value="1"/>
</dbReference>
<dbReference type="InterPro" id="IPR011910">
    <property type="entry name" value="RfaF"/>
</dbReference>
<sequence length="367" mass="41110">MFPCRDSVWLSLFPKLSGIPPGKPLSLRNTSYERPSQPFFPMKPCSFPLPLVIRTPNWLGDAILSLPALWNLKAFLGDQPLWIASPEPLAALWDACEFVNGVVRLQRPKDVWATARQLRSYRFAATILFTQSERCLLQARLAGIPWIYGRARRWNRWFYSTSFPLPPQPKRRHLAWEYIELLRPFGIPQDLSLPRLRLPPLFPRDRSKRRIALCPGAEYGPAKRWPARSFAAVGNALLQSLPCTLWILGSPRDAPVCDEVARLCPGAHNLGGQTSLGEFLNYLASCDLVISNDSGAMHAASALQVPTIAIFGSTDPQKSGPLGSQTWILQEKIPCSPCFRRECPIGLRCMEAIPPQRVIELALPLLA</sequence>
<dbReference type="SUPFAM" id="SSF53756">
    <property type="entry name" value="UDP-Glycosyltransferase/glycogen phosphorylase"/>
    <property type="match status" value="1"/>
</dbReference>
<evidence type="ECO:0000256" key="3">
    <source>
        <dbReference type="ARBA" id="ARBA00043995"/>
    </source>
</evidence>
<dbReference type="CDD" id="cd03789">
    <property type="entry name" value="GT9_LPS_heptosyltransferase"/>
    <property type="match status" value="1"/>
</dbReference>
<dbReference type="GO" id="GO:0005829">
    <property type="term" value="C:cytosol"/>
    <property type="evidence" value="ECO:0007669"/>
    <property type="project" value="TreeGrafter"/>
</dbReference>
<dbReference type="GO" id="GO:0008713">
    <property type="term" value="F:ADP-heptose-lipopolysaccharide heptosyltransferase activity"/>
    <property type="evidence" value="ECO:0007669"/>
    <property type="project" value="UniProtKB-EC"/>
</dbReference>
<reference evidence="6" key="1">
    <citation type="submission" date="2021-02" db="EMBL/GenBank/DDBJ databases">
        <authorList>
            <person name="Cremers G."/>
            <person name="Picone N."/>
        </authorList>
    </citation>
    <scope>NUCLEOTIDE SEQUENCE</scope>
    <source>
        <strain evidence="6">PQ17</strain>
    </source>
</reference>
<dbReference type="NCBIfam" id="TIGR02195">
    <property type="entry name" value="heptsyl_trn_II"/>
    <property type="match status" value="1"/>
</dbReference>
<proteinExistence type="inferred from homology"/>
<dbReference type="EMBL" id="CAJNOB010000006">
    <property type="protein sequence ID" value="CAF0693576.1"/>
    <property type="molecule type" value="Genomic_DNA"/>
</dbReference>
<dbReference type="InterPro" id="IPR002201">
    <property type="entry name" value="Glyco_trans_9"/>
</dbReference>
<comment type="catalytic activity">
    <reaction evidence="5">
        <text>an L-alpha-D-Hep-(1-&gt;5)-[alpha-Kdo-(2-&gt;4)]-alpha-Kdo-(2-&gt;6)-lipid A + ADP-L-glycero-beta-D-manno-heptose = an L-alpha-D-Hep-(1-&gt;3)-L-alpha-D-Hep-(1-&gt;5)-[alpha-Kdo-(2-&gt;4)]-alpha-Kdo-(2-&gt;6)-lipid A + ADP + H(+)</text>
        <dbReference type="Rhea" id="RHEA:74071"/>
        <dbReference type="ChEBI" id="CHEBI:15378"/>
        <dbReference type="ChEBI" id="CHEBI:61506"/>
        <dbReference type="ChEBI" id="CHEBI:193068"/>
        <dbReference type="ChEBI" id="CHEBI:193069"/>
        <dbReference type="ChEBI" id="CHEBI:456216"/>
        <dbReference type="EC" id="2.4.99.24"/>
    </reaction>
</comment>
<dbReference type="Gene3D" id="3.40.50.2000">
    <property type="entry name" value="Glycogen Phosphorylase B"/>
    <property type="match status" value="2"/>
</dbReference>
<gene>
    <name evidence="6" type="primary">waaF</name>
    <name evidence="6" type="ORF">MPNT_140048</name>
</gene>
<dbReference type="GO" id="GO:0009244">
    <property type="term" value="P:lipopolysaccharide core region biosynthetic process"/>
    <property type="evidence" value="ECO:0007669"/>
    <property type="project" value="TreeGrafter"/>
</dbReference>
<comment type="similarity">
    <text evidence="3">Belongs to the glycosyltransferase 9 family.</text>
</comment>
<dbReference type="InterPro" id="IPR051199">
    <property type="entry name" value="LPS_LOS_Heptosyltrfase"/>
</dbReference>
<keyword evidence="2" id="KW-0808">Transferase</keyword>
<evidence type="ECO:0000256" key="1">
    <source>
        <dbReference type="ARBA" id="ARBA00022676"/>
    </source>
</evidence>
<evidence type="ECO:0000313" key="6">
    <source>
        <dbReference type="EMBL" id="CAF0693576.1"/>
    </source>
</evidence>
<dbReference type="Pfam" id="PF01075">
    <property type="entry name" value="Glyco_transf_9"/>
    <property type="match status" value="1"/>
</dbReference>
<evidence type="ECO:0000256" key="5">
    <source>
        <dbReference type="ARBA" id="ARBA00047503"/>
    </source>
</evidence>
<dbReference type="Proteomes" id="UP000663859">
    <property type="component" value="Unassembled WGS sequence"/>
</dbReference>
<comment type="caution">
    <text evidence="6">The sequence shown here is derived from an EMBL/GenBank/DDBJ whole genome shotgun (WGS) entry which is preliminary data.</text>
</comment>
<organism evidence="6 7">
    <name type="scientific">Candidatus Methylacidithermus pantelleriae</name>
    <dbReference type="NCBI Taxonomy" id="2744239"/>
    <lineage>
        <taxon>Bacteria</taxon>
        <taxon>Pseudomonadati</taxon>
        <taxon>Verrucomicrobiota</taxon>
        <taxon>Methylacidiphilae</taxon>
        <taxon>Methylacidiphilales</taxon>
        <taxon>Methylacidiphilaceae</taxon>
        <taxon>Candidatus Methylacidithermus</taxon>
    </lineage>
</organism>
<dbReference type="EC" id="2.4.99.24" evidence="4"/>
<protein>
    <recommendedName>
        <fullName evidence="4">lipopolysaccharide heptosyltransferase II</fullName>
        <ecNumber evidence="4">2.4.99.24</ecNumber>
    </recommendedName>
</protein>
<keyword evidence="1" id="KW-0328">Glycosyltransferase</keyword>
<evidence type="ECO:0000256" key="2">
    <source>
        <dbReference type="ARBA" id="ARBA00022679"/>
    </source>
</evidence>
<dbReference type="AlphaFoldDB" id="A0A8J2FRS2"/>
<dbReference type="PANTHER" id="PTHR30160">
    <property type="entry name" value="TETRAACYLDISACCHARIDE 4'-KINASE-RELATED"/>
    <property type="match status" value="1"/>
</dbReference>
<name>A0A8J2FRS2_9BACT</name>
<evidence type="ECO:0000256" key="4">
    <source>
        <dbReference type="ARBA" id="ARBA00044042"/>
    </source>
</evidence>
<keyword evidence="7" id="KW-1185">Reference proteome</keyword>
<accession>A0A8J2FRS2</accession>
<evidence type="ECO:0000313" key="7">
    <source>
        <dbReference type="Proteomes" id="UP000663859"/>
    </source>
</evidence>